<dbReference type="InterPro" id="IPR036397">
    <property type="entry name" value="RNaseH_sf"/>
</dbReference>
<keyword evidence="4" id="KW-0695">RNA-directed DNA polymerase</keyword>
<dbReference type="CDD" id="cd00303">
    <property type="entry name" value="retropepsin_like"/>
    <property type="match status" value="1"/>
</dbReference>
<dbReference type="PANTHER" id="PTHR37984">
    <property type="entry name" value="PROTEIN CBG26694"/>
    <property type="match status" value="1"/>
</dbReference>
<keyword evidence="2" id="KW-0812">Transmembrane</keyword>
<dbReference type="InterPro" id="IPR050951">
    <property type="entry name" value="Retrovirus_Pol_polyprotein"/>
</dbReference>
<organism evidence="4">
    <name type="scientific">Tanacetum cinerariifolium</name>
    <name type="common">Dalmatian daisy</name>
    <name type="synonym">Chrysanthemum cinerariifolium</name>
    <dbReference type="NCBI Taxonomy" id="118510"/>
    <lineage>
        <taxon>Eukaryota</taxon>
        <taxon>Viridiplantae</taxon>
        <taxon>Streptophyta</taxon>
        <taxon>Embryophyta</taxon>
        <taxon>Tracheophyta</taxon>
        <taxon>Spermatophyta</taxon>
        <taxon>Magnoliopsida</taxon>
        <taxon>eudicotyledons</taxon>
        <taxon>Gunneridae</taxon>
        <taxon>Pentapetalae</taxon>
        <taxon>asterids</taxon>
        <taxon>campanulids</taxon>
        <taxon>Asterales</taxon>
        <taxon>Asteraceae</taxon>
        <taxon>Asteroideae</taxon>
        <taxon>Anthemideae</taxon>
        <taxon>Anthemidinae</taxon>
        <taxon>Tanacetum</taxon>
    </lineage>
</organism>
<dbReference type="Pfam" id="PF14111">
    <property type="entry name" value="DUF4283"/>
    <property type="match status" value="1"/>
</dbReference>
<dbReference type="InterPro" id="IPR012337">
    <property type="entry name" value="RNaseH-like_sf"/>
</dbReference>
<sequence length="1484" mass="165364">MYQDLASLLVLSPSYTNALGVTTLRFDLGQWAIVLSSSSALIYWSVSVVVLVVIILYWVNNIDAVAVTSHNGVVTADGKNTRYDGAVDACSKAANVGGGASEAKVNKPQQFDVVFNGGFSQPLTEMAVEQNQDLISPCNKEDLAADKHEWDTFVKNHSHVHGLGVVHRESEGNYTFAEGGFFAHKNTKESPSRKVTMSLVISIHEFDIETTDIYGIIVKEGTLDATMTKTQPLGADFDADTNRTQPEGASLTYAAVVDLMNSPRPNNDGPIGKDIPFESVTKPNVTKKLNFSHLVNKEKVENFDFVLLRDAIDKVKIMKNDDGIFLFKFADNTRMEQVLDLGLWLIRNTPLILNKWTPTLLLKKDVVTKVPIWVKLHIVPLVAYSEDGLSIIDTQIGKPMMLDAHTSSMCGDALGHINFSSALIEVSVEYEWQPPRYADCKIFGHSYDRCPNIVKDPVVSTDKDSDGFAEVKKKKHKDKMADLQPRSRKFEVIRFDKPKPNFYWNKKGTTRSRADMDSTAKNKVKGPSTLNSVDALKTLDVVDECGTSSSRGGVTDWYRSQVIENQVPLSTDYVLGPEHPPSPDYVPGLEYPEYLVLSDDEVPIEDHPLPVDASPTALSPGYVADFDPSEEDLKEDPREDPADRGDDDNDDDDEDEEKEHLDSVDSTTLPVVDYVPSAEDIEAFETNESAPTPPVPSHRLCKARIYVRPQTLMAAATKAFIVVVVAALPSSSPPPPPLTSLSSPLPHILSPPLPLPSPPTHISPTCVEAPLGYKAAIIRSSAASPLLLPTPLSTLLLPANNIGRMFLRLMCRLRRDVTHATDYSFVDIVDATSGRPISIEVGYRITDVWDDMVGDMEGRAPTTLEELSQRVTNLANTLARDTHEINYTIACYIKFATCTLLGNALTWWNSHVNTVGHDAAYGMPWKTLKKMTTDNVLLSAPTVRGLAIWPVTVEVQLLLPITKGSPVANQRVVTCFEGGVQGNYKKDYPKLKNNNRGNQAGNGGATTWAYTVGNARKTLNANVVTGTFLLNNLYASILFDTGVDMSFVSTTYSSLVGILPTALDHDYDVELADGKIIRVYTIIRGCTLNFLKHPFNTNLMPVVLMSLLIWIGCHVFLAHVTAKKAEDKSEEKRFEDVPIFRDFRKYFPRTCRKKLKFDWGDKQEAAFQLLKEKLCSAPILALPEGVENFIVYCDALHKGLGDVLMKNEKNKVYRVHRSQKFTTYPSSEGVEHEATSLIRLAQTEARKPKNLEAEDVGGMLVETSRESENSRKQKLEPRADGTMCLNNKRKMTMEKLARLYSKEVVTRHGIPVSIICTCDGRFTSNFWKSFKKALGTRLDMSIAYHSQTDGQSERTIQTLEDMLRTCTIDFLNGWDRHLPLIEFSYNNSYHISIKAAPFEVLYGRKFCSPICWVEVGDTQLTGSEIIHETTEKIVQIKQWIQAARDRQKSYADMKRKPLEFQVGDKVMLKVLPWKGLLVLENEES</sequence>
<dbReference type="Gene3D" id="3.30.70.270">
    <property type="match status" value="1"/>
</dbReference>
<evidence type="ECO:0000313" key="4">
    <source>
        <dbReference type="EMBL" id="GEU53929.1"/>
    </source>
</evidence>
<protein>
    <submittedName>
        <fullName evidence="4">Reverse transcriptase domain-containing protein</fullName>
    </submittedName>
</protein>
<reference evidence="4" key="1">
    <citation type="journal article" date="2019" name="Sci. Rep.">
        <title>Draft genome of Tanacetum cinerariifolium, the natural source of mosquito coil.</title>
        <authorList>
            <person name="Yamashiro T."/>
            <person name="Shiraishi A."/>
            <person name="Satake H."/>
            <person name="Nakayama K."/>
        </authorList>
    </citation>
    <scope>NUCLEOTIDE SEQUENCE</scope>
</reference>
<dbReference type="PANTHER" id="PTHR37984:SF15">
    <property type="entry name" value="INTEGRASE CATALYTIC DOMAIN-CONTAINING PROTEIN"/>
    <property type="match status" value="1"/>
</dbReference>
<keyword evidence="4" id="KW-0548">Nucleotidyltransferase</keyword>
<dbReference type="Pfam" id="PF08284">
    <property type="entry name" value="RVP_2"/>
    <property type="match status" value="1"/>
</dbReference>
<dbReference type="InterPro" id="IPR043128">
    <property type="entry name" value="Rev_trsase/Diguanyl_cyclase"/>
</dbReference>
<keyword evidence="2" id="KW-1133">Transmembrane helix</keyword>
<comment type="caution">
    <text evidence="4">The sequence shown here is derived from an EMBL/GenBank/DDBJ whole genome shotgun (WGS) entry which is preliminary data.</text>
</comment>
<evidence type="ECO:0000256" key="2">
    <source>
        <dbReference type="SAM" id="Phobius"/>
    </source>
</evidence>
<dbReference type="Gene3D" id="3.30.420.10">
    <property type="entry name" value="Ribonuclease H-like superfamily/Ribonuclease H"/>
    <property type="match status" value="1"/>
</dbReference>
<feature type="compositionally biased region" description="Acidic residues" evidence="1">
    <location>
        <begin position="645"/>
        <end position="657"/>
    </location>
</feature>
<dbReference type="EMBL" id="BKCJ010003250">
    <property type="protein sequence ID" value="GEU53929.1"/>
    <property type="molecule type" value="Genomic_DNA"/>
</dbReference>
<gene>
    <name evidence="4" type="ORF">Tci_025907</name>
</gene>
<dbReference type="InterPro" id="IPR043502">
    <property type="entry name" value="DNA/RNA_pol_sf"/>
</dbReference>
<dbReference type="GO" id="GO:0015074">
    <property type="term" value="P:DNA integration"/>
    <property type="evidence" value="ECO:0007669"/>
    <property type="project" value="InterPro"/>
</dbReference>
<evidence type="ECO:0000259" key="3">
    <source>
        <dbReference type="PROSITE" id="PS50994"/>
    </source>
</evidence>
<dbReference type="PROSITE" id="PS50994">
    <property type="entry name" value="INTEGRASE"/>
    <property type="match status" value="1"/>
</dbReference>
<feature type="domain" description="Integrase catalytic" evidence="3">
    <location>
        <begin position="1244"/>
        <end position="1405"/>
    </location>
</feature>
<evidence type="ECO:0000256" key="1">
    <source>
        <dbReference type="SAM" id="MobiDB-lite"/>
    </source>
</evidence>
<dbReference type="GO" id="GO:0003964">
    <property type="term" value="F:RNA-directed DNA polymerase activity"/>
    <property type="evidence" value="ECO:0007669"/>
    <property type="project" value="UniProtKB-KW"/>
</dbReference>
<dbReference type="InterPro" id="IPR041577">
    <property type="entry name" value="RT_RNaseH_2"/>
</dbReference>
<keyword evidence="2" id="KW-0472">Membrane</keyword>
<dbReference type="InterPro" id="IPR001584">
    <property type="entry name" value="Integrase_cat-core"/>
</dbReference>
<dbReference type="SUPFAM" id="SSF56672">
    <property type="entry name" value="DNA/RNA polymerases"/>
    <property type="match status" value="1"/>
</dbReference>
<proteinExistence type="predicted"/>
<feature type="transmembrane region" description="Helical" evidence="2">
    <location>
        <begin position="42"/>
        <end position="59"/>
    </location>
</feature>
<dbReference type="Pfam" id="PF17919">
    <property type="entry name" value="RT_RNaseH_2"/>
    <property type="match status" value="1"/>
</dbReference>
<dbReference type="GO" id="GO:0003676">
    <property type="term" value="F:nucleic acid binding"/>
    <property type="evidence" value="ECO:0007669"/>
    <property type="project" value="InterPro"/>
</dbReference>
<accession>A0A6L2KY73</accession>
<feature type="region of interest" description="Disordered" evidence="1">
    <location>
        <begin position="506"/>
        <end position="526"/>
    </location>
</feature>
<feature type="region of interest" description="Disordered" evidence="1">
    <location>
        <begin position="605"/>
        <end position="671"/>
    </location>
</feature>
<dbReference type="SUPFAM" id="SSF53098">
    <property type="entry name" value="Ribonuclease H-like"/>
    <property type="match status" value="1"/>
</dbReference>
<keyword evidence="4" id="KW-0808">Transferase</keyword>
<feature type="compositionally biased region" description="Basic and acidic residues" evidence="1">
    <location>
        <begin position="635"/>
        <end position="644"/>
    </location>
</feature>
<name>A0A6L2KY73_TANCI</name>
<dbReference type="InterPro" id="IPR025558">
    <property type="entry name" value="DUF4283"/>
</dbReference>